<evidence type="ECO:0000256" key="5">
    <source>
        <dbReference type="ARBA" id="ARBA00022556"/>
    </source>
</evidence>
<keyword evidence="7" id="KW-0448">Lipopolysaccharide biosynthesis</keyword>
<feature type="domain" description="EamA" evidence="12">
    <location>
        <begin position="143"/>
        <end position="271"/>
    </location>
</feature>
<dbReference type="PANTHER" id="PTHR30561:SF9">
    <property type="entry name" value="4-AMINO-4-DEOXY-L-ARABINOSE-PHOSPHOUNDECAPRENOL FLIPPASE SUBUNIT ARNF-RELATED"/>
    <property type="match status" value="1"/>
</dbReference>
<dbReference type="Pfam" id="PF00892">
    <property type="entry name" value="EamA"/>
    <property type="match status" value="2"/>
</dbReference>
<dbReference type="InterPro" id="IPR037185">
    <property type="entry name" value="EmrE-like"/>
</dbReference>
<keyword evidence="4" id="KW-0997">Cell inner membrane</keyword>
<dbReference type="GO" id="GO:0009245">
    <property type="term" value="P:lipid A biosynthetic process"/>
    <property type="evidence" value="ECO:0007669"/>
    <property type="project" value="UniProtKB-KW"/>
</dbReference>
<evidence type="ECO:0000256" key="6">
    <source>
        <dbReference type="ARBA" id="ARBA00022692"/>
    </source>
</evidence>
<comment type="subcellular location">
    <subcellularLocation>
        <location evidence="1">Cell membrane</location>
        <topology evidence="1">Multi-pass membrane protein</topology>
    </subcellularLocation>
</comment>
<dbReference type="InterPro" id="IPR000390">
    <property type="entry name" value="Small_drug/metabolite_transptr"/>
</dbReference>
<dbReference type="RefSeq" id="WP_057631737.1">
    <property type="nucleotide sequence ID" value="NZ_LDJI01000003.1"/>
</dbReference>
<evidence type="ECO:0000256" key="1">
    <source>
        <dbReference type="ARBA" id="ARBA00004651"/>
    </source>
</evidence>
<keyword evidence="2" id="KW-1003">Cell membrane</keyword>
<feature type="transmembrane region" description="Helical" evidence="11">
    <location>
        <begin position="58"/>
        <end position="80"/>
    </location>
</feature>
<reference evidence="13 14" key="1">
    <citation type="submission" date="2015-05" db="EMBL/GenBank/DDBJ databases">
        <title>Genome sequencing and analysis of members of genus Stenotrophomonas.</title>
        <authorList>
            <person name="Patil P.P."/>
            <person name="Midha S."/>
            <person name="Patil P.B."/>
        </authorList>
    </citation>
    <scope>NUCLEOTIDE SEQUENCE [LARGE SCALE GENOMIC DNA]</scope>
    <source>
        <strain evidence="13 14">DSM 18929</strain>
    </source>
</reference>
<evidence type="ECO:0000256" key="11">
    <source>
        <dbReference type="SAM" id="Phobius"/>
    </source>
</evidence>
<dbReference type="GO" id="GO:0005886">
    <property type="term" value="C:plasma membrane"/>
    <property type="evidence" value="ECO:0007669"/>
    <property type="project" value="UniProtKB-SubCell"/>
</dbReference>
<evidence type="ECO:0000256" key="9">
    <source>
        <dbReference type="ARBA" id="ARBA00023098"/>
    </source>
</evidence>
<dbReference type="PANTHER" id="PTHR30561">
    <property type="entry name" value="SMR FAMILY PROTON-DEPENDENT DRUG EFFLUX TRANSPORTER SUGE"/>
    <property type="match status" value="1"/>
</dbReference>
<feature type="domain" description="EamA" evidence="12">
    <location>
        <begin position="7"/>
        <end position="130"/>
    </location>
</feature>
<evidence type="ECO:0000256" key="4">
    <source>
        <dbReference type="ARBA" id="ARBA00022519"/>
    </source>
</evidence>
<name>A0A0R0CAC9_9GAMM</name>
<protein>
    <submittedName>
        <fullName evidence="13">Membrane protein</fullName>
    </submittedName>
</protein>
<evidence type="ECO:0000256" key="10">
    <source>
        <dbReference type="ARBA" id="ARBA00023136"/>
    </source>
</evidence>
<organism evidence="13 14">
    <name type="scientific">Stenotrophomonas humi</name>
    <dbReference type="NCBI Taxonomy" id="405444"/>
    <lineage>
        <taxon>Bacteria</taxon>
        <taxon>Pseudomonadati</taxon>
        <taxon>Pseudomonadota</taxon>
        <taxon>Gammaproteobacteria</taxon>
        <taxon>Lysobacterales</taxon>
        <taxon>Lysobacteraceae</taxon>
        <taxon>Stenotrophomonas</taxon>
    </lineage>
</organism>
<evidence type="ECO:0000313" key="13">
    <source>
        <dbReference type="EMBL" id="KRG66277.1"/>
    </source>
</evidence>
<dbReference type="EMBL" id="LDJI01000003">
    <property type="protein sequence ID" value="KRG66277.1"/>
    <property type="molecule type" value="Genomic_DNA"/>
</dbReference>
<dbReference type="Gene3D" id="1.10.3730.20">
    <property type="match status" value="2"/>
</dbReference>
<keyword evidence="6 11" id="KW-0812">Transmembrane</keyword>
<feature type="transmembrane region" description="Helical" evidence="11">
    <location>
        <begin position="256"/>
        <end position="273"/>
    </location>
</feature>
<keyword evidence="14" id="KW-1185">Reference proteome</keyword>
<dbReference type="AlphaFoldDB" id="A0A0R0CAC9"/>
<proteinExistence type="predicted"/>
<evidence type="ECO:0000313" key="14">
    <source>
        <dbReference type="Proteomes" id="UP000050864"/>
    </source>
</evidence>
<keyword evidence="9" id="KW-0443">Lipid metabolism</keyword>
<evidence type="ECO:0000256" key="8">
    <source>
        <dbReference type="ARBA" id="ARBA00022989"/>
    </source>
</evidence>
<evidence type="ECO:0000256" key="3">
    <source>
        <dbReference type="ARBA" id="ARBA00022516"/>
    </source>
</evidence>
<feature type="transmembrane region" description="Helical" evidence="11">
    <location>
        <begin position="30"/>
        <end position="51"/>
    </location>
</feature>
<evidence type="ECO:0000256" key="2">
    <source>
        <dbReference type="ARBA" id="ARBA00022475"/>
    </source>
</evidence>
<evidence type="ECO:0000259" key="12">
    <source>
        <dbReference type="Pfam" id="PF00892"/>
    </source>
</evidence>
<dbReference type="STRING" id="405444.ABB26_01165"/>
<comment type="caution">
    <text evidence="13">The sequence shown here is derived from an EMBL/GenBank/DDBJ whole genome shotgun (WGS) entry which is preliminary data.</text>
</comment>
<keyword evidence="8 11" id="KW-1133">Transmembrane helix</keyword>
<sequence>MSLGIFCAVLLAALLHAGWNAIVKLGGDKLLTTILVTGWAAALSALVLPWLPLPAPASWPWLAASALLQVGYYMLVARAYHVADMSLSYPLMRGSAPLLVALASSLVFGEHLPAGSWAGIAMVSVGILCMAGAGNRRNLQLPLFIALVIATYTVVDAQGARLSGHPLSYTLWLFLLSGLPLPLWALVTRRTQLQAYFRDNWARGLIGGVGTTTSYGIALWAMTLAPVAIIAALRETSILFALLISAIVLKERISRRRLLAAALIVLGVVLLRLG</sequence>
<dbReference type="InterPro" id="IPR000620">
    <property type="entry name" value="EamA_dom"/>
</dbReference>
<feature type="transmembrane region" description="Helical" evidence="11">
    <location>
        <begin position="167"/>
        <end position="188"/>
    </location>
</feature>
<keyword evidence="10 11" id="KW-0472">Membrane</keyword>
<gene>
    <name evidence="13" type="ORF">ABB26_01165</name>
</gene>
<feature type="transmembrane region" description="Helical" evidence="11">
    <location>
        <begin position="227"/>
        <end position="249"/>
    </location>
</feature>
<dbReference type="OrthoDB" id="9783707at2"/>
<dbReference type="GO" id="GO:0022857">
    <property type="term" value="F:transmembrane transporter activity"/>
    <property type="evidence" value="ECO:0007669"/>
    <property type="project" value="InterPro"/>
</dbReference>
<dbReference type="SUPFAM" id="SSF103481">
    <property type="entry name" value="Multidrug resistance efflux transporter EmrE"/>
    <property type="match status" value="2"/>
</dbReference>
<keyword evidence="5" id="KW-0441">Lipid A biosynthesis</keyword>
<dbReference type="Proteomes" id="UP000050864">
    <property type="component" value="Unassembled WGS sequence"/>
</dbReference>
<evidence type="ECO:0000256" key="7">
    <source>
        <dbReference type="ARBA" id="ARBA00022985"/>
    </source>
</evidence>
<accession>A0A0R0CAC9</accession>
<feature type="transmembrane region" description="Helical" evidence="11">
    <location>
        <begin position="139"/>
        <end position="155"/>
    </location>
</feature>
<feature type="transmembrane region" description="Helical" evidence="11">
    <location>
        <begin position="114"/>
        <end position="132"/>
    </location>
</feature>
<dbReference type="PATRIC" id="fig|405444.3.peg.2362"/>
<feature type="transmembrane region" description="Helical" evidence="11">
    <location>
        <begin position="200"/>
        <end position="221"/>
    </location>
</feature>
<keyword evidence="3" id="KW-0444">Lipid biosynthesis</keyword>
<dbReference type="GO" id="GO:0009103">
    <property type="term" value="P:lipopolysaccharide biosynthetic process"/>
    <property type="evidence" value="ECO:0007669"/>
    <property type="project" value="UniProtKB-KW"/>
</dbReference>